<organism evidence="1 2">
    <name type="scientific">Mycobacterium sherrisii</name>
    <dbReference type="NCBI Taxonomy" id="243061"/>
    <lineage>
        <taxon>Bacteria</taxon>
        <taxon>Bacillati</taxon>
        <taxon>Actinomycetota</taxon>
        <taxon>Actinomycetes</taxon>
        <taxon>Mycobacteriales</taxon>
        <taxon>Mycobacteriaceae</taxon>
        <taxon>Mycobacterium</taxon>
        <taxon>Mycobacterium simiae complex</taxon>
    </lineage>
</organism>
<name>A0A1E3SU68_9MYCO</name>
<gene>
    <name evidence="1" type="ORF">BHQ21_15315</name>
</gene>
<reference evidence="2" key="1">
    <citation type="submission" date="2016-09" db="EMBL/GenBank/DDBJ databases">
        <authorList>
            <person name="Greninger A.L."/>
            <person name="Jerome K.R."/>
            <person name="Mcnair B."/>
            <person name="Wallis C."/>
            <person name="Fang F."/>
        </authorList>
    </citation>
    <scope>NUCLEOTIDE SEQUENCE [LARGE SCALE GENOMIC DNA]</scope>
    <source>
        <strain evidence="2">BC1_M4</strain>
    </source>
</reference>
<evidence type="ECO:0000313" key="1">
    <source>
        <dbReference type="EMBL" id="ODR05133.1"/>
    </source>
</evidence>
<sequence length="60" mass="6707">MKKHTFILDLPSTVSAQRAAQEGMKHIEQAFDADFSCQGGKPTKDSPGMETWNYSYLVRG</sequence>
<proteinExistence type="predicted"/>
<evidence type="ECO:0000313" key="2">
    <source>
        <dbReference type="Proteomes" id="UP000094224"/>
    </source>
</evidence>
<dbReference type="Proteomes" id="UP000094224">
    <property type="component" value="Unassembled WGS sequence"/>
</dbReference>
<accession>A0A1E3SU68</accession>
<protein>
    <submittedName>
        <fullName evidence="1">Uncharacterized protein</fullName>
    </submittedName>
</protein>
<dbReference type="EMBL" id="MIHC01000025">
    <property type="protein sequence ID" value="ODR05133.1"/>
    <property type="molecule type" value="Genomic_DNA"/>
</dbReference>
<keyword evidence="2" id="KW-1185">Reference proteome</keyword>
<comment type="caution">
    <text evidence="1">The sequence shown here is derived from an EMBL/GenBank/DDBJ whole genome shotgun (WGS) entry which is preliminary data.</text>
</comment>
<dbReference type="AlphaFoldDB" id="A0A1E3SU68"/>